<reference evidence="2" key="1">
    <citation type="submission" date="2021-05" db="EMBL/GenBank/DDBJ databases">
        <authorList>
            <person name="Alioto T."/>
            <person name="Alioto T."/>
            <person name="Gomez Garrido J."/>
        </authorList>
    </citation>
    <scope>NUCLEOTIDE SEQUENCE</scope>
</reference>
<feature type="compositionally biased region" description="Basic and acidic residues" evidence="1">
    <location>
        <begin position="1"/>
        <end position="12"/>
    </location>
</feature>
<sequence>MGAKSSEHRTSTDKISSNPRTSDCETSMTTAEEGPVDPGPGRPKLYRTLSVAIILGFSLKNVLTICLEMAAISSILCSALCILPEDVNRVRMFSNLILVLAIGNLAQSTFGVRQSVMHSTSYILLCPILFYLNSPSNQCPGVGDLFAMGPEQRRILWTNKVQHLHGSSLLLHLFKWCSVYQLYTPGYPVLYPPLHWSQLLYSSLWHSSIQLSTSVRKMLSFQSAPSSCSPWLPTMFLFTRSKFTTPRFKYGTSWLF</sequence>
<dbReference type="AlphaFoldDB" id="A0A8D8YIP6"/>
<feature type="region of interest" description="Disordered" evidence="1">
    <location>
        <begin position="1"/>
        <end position="41"/>
    </location>
</feature>
<feature type="compositionally biased region" description="Polar residues" evidence="1">
    <location>
        <begin position="13"/>
        <end position="30"/>
    </location>
</feature>
<evidence type="ECO:0000313" key="2">
    <source>
        <dbReference type="EMBL" id="CAG6729578.1"/>
    </source>
</evidence>
<organism evidence="2">
    <name type="scientific">Cacopsylla melanoneura</name>
    <dbReference type="NCBI Taxonomy" id="428564"/>
    <lineage>
        <taxon>Eukaryota</taxon>
        <taxon>Metazoa</taxon>
        <taxon>Ecdysozoa</taxon>
        <taxon>Arthropoda</taxon>
        <taxon>Hexapoda</taxon>
        <taxon>Insecta</taxon>
        <taxon>Pterygota</taxon>
        <taxon>Neoptera</taxon>
        <taxon>Paraneoptera</taxon>
        <taxon>Hemiptera</taxon>
        <taxon>Sternorrhyncha</taxon>
        <taxon>Psylloidea</taxon>
        <taxon>Psyllidae</taxon>
        <taxon>Psyllinae</taxon>
        <taxon>Cacopsylla</taxon>
    </lineage>
</organism>
<name>A0A8D8YIP6_9HEMI</name>
<accession>A0A8D8YIP6</accession>
<protein>
    <submittedName>
        <fullName evidence="2">Uncharacterized protein</fullName>
    </submittedName>
</protein>
<dbReference type="EMBL" id="HBUF01379244">
    <property type="protein sequence ID" value="CAG6729578.1"/>
    <property type="molecule type" value="Transcribed_RNA"/>
</dbReference>
<proteinExistence type="predicted"/>
<evidence type="ECO:0000256" key="1">
    <source>
        <dbReference type="SAM" id="MobiDB-lite"/>
    </source>
</evidence>